<sequence>MSTEQKYVGKGNNAPSIPQTAPSAAQWPKPTWHALYLAQLVADGSLSEDDRNWSEIIPIPDESMQAGGPLNFGGSVVSLMLDPTEYHSTTGVVLIQLRATPATYIIGRVRSANKVGMVVSRDNPAWPTRAIRYSEVVNMYKALIVTNAPVL</sequence>
<evidence type="ECO:0008006" key="4">
    <source>
        <dbReference type="Google" id="ProtNLM"/>
    </source>
</evidence>
<dbReference type="RefSeq" id="WP_129599388.1">
    <property type="nucleotide sequence ID" value="NZ_SBLB01000001.1"/>
</dbReference>
<dbReference type="EMBL" id="SBLB01000001">
    <property type="protein sequence ID" value="RYC70867.1"/>
    <property type="molecule type" value="Genomic_DNA"/>
</dbReference>
<feature type="region of interest" description="Disordered" evidence="1">
    <location>
        <begin position="1"/>
        <end position="25"/>
    </location>
</feature>
<name>A0A4Q2UMK6_9BACT</name>
<reference evidence="2 3" key="1">
    <citation type="submission" date="2019-01" db="EMBL/GenBank/DDBJ databases">
        <title>Spirosoma flava sp. nov., a propanil-degrading bacterium isolated from herbicide-contaminated soil.</title>
        <authorList>
            <person name="Zhang L."/>
            <person name="Jiang J.-D."/>
        </authorList>
    </citation>
    <scope>NUCLEOTIDE SEQUENCE [LARGE SCALE GENOMIC DNA]</scope>
    <source>
        <strain evidence="2 3">TY50</strain>
    </source>
</reference>
<protein>
    <recommendedName>
        <fullName evidence="4">Peptidase S24/S26A/S26B/S26C domain-containing protein</fullName>
    </recommendedName>
</protein>
<keyword evidence="3" id="KW-1185">Reference proteome</keyword>
<dbReference type="AlphaFoldDB" id="A0A4Q2UMK6"/>
<dbReference type="Proteomes" id="UP000290407">
    <property type="component" value="Unassembled WGS sequence"/>
</dbReference>
<accession>A0A4Q2UMK6</accession>
<evidence type="ECO:0000313" key="2">
    <source>
        <dbReference type="EMBL" id="RYC70867.1"/>
    </source>
</evidence>
<comment type="caution">
    <text evidence="2">The sequence shown here is derived from an EMBL/GenBank/DDBJ whole genome shotgun (WGS) entry which is preliminary data.</text>
</comment>
<proteinExistence type="predicted"/>
<evidence type="ECO:0000313" key="3">
    <source>
        <dbReference type="Proteomes" id="UP000290407"/>
    </source>
</evidence>
<feature type="compositionally biased region" description="Polar residues" evidence="1">
    <location>
        <begin position="13"/>
        <end position="23"/>
    </location>
</feature>
<gene>
    <name evidence="2" type="ORF">EQG79_01565</name>
</gene>
<evidence type="ECO:0000256" key="1">
    <source>
        <dbReference type="SAM" id="MobiDB-lite"/>
    </source>
</evidence>
<organism evidence="2 3">
    <name type="scientific">Spirosoma sordidisoli</name>
    <dbReference type="NCBI Taxonomy" id="2502893"/>
    <lineage>
        <taxon>Bacteria</taxon>
        <taxon>Pseudomonadati</taxon>
        <taxon>Bacteroidota</taxon>
        <taxon>Cytophagia</taxon>
        <taxon>Cytophagales</taxon>
        <taxon>Cytophagaceae</taxon>
        <taxon>Spirosoma</taxon>
    </lineage>
</organism>